<accession>A0A9Q0G0K4</accession>
<organism evidence="3 4">
    <name type="scientific">Turnera subulata</name>
    <dbReference type="NCBI Taxonomy" id="218843"/>
    <lineage>
        <taxon>Eukaryota</taxon>
        <taxon>Viridiplantae</taxon>
        <taxon>Streptophyta</taxon>
        <taxon>Embryophyta</taxon>
        <taxon>Tracheophyta</taxon>
        <taxon>Spermatophyta</taxon>
        <taxon>Magnoliopsida</taxon>
        <taxon>eudicotyledons</taxon>
        <taxon>Gunneridae</taxon>
        <taxon>Pentapetalae</taxon>
        <taxon>rosids</taxon>
        <taxon>fabids</taxon>
        <taxon>Malpighiales</taxon>
        <taxon>Passifloraceae</taxon>
        <taxon>Turnera</taxon>
    </lineage>
</organism>
<keyword evidence="4" id="KW-1185">Reference proteome</keyword>
<evidence type="ECO:0000313" key="3">
    <source>
        <dbReference type="EMBL" id="KAJ4840159.1"/>
    </source>
</evidence>
<evidence type="ECO:0000313" key="4">
    <source>
        <dbReference type="Proteomes" id="UP001141552"/>
    </source>
</evidence>
<gene>
    <name evidence="3" type="ORF">Tsubulata_000250</name>
</gene>
<reference evidence="3" key="1">
    <citation type="submission" date="2022-02" db="EMBL/GenBank/DDBJ databases">
        <authorList>
            <person name="Henning P.M."/>
            <person name="McCubbin A.G."/>
            <person name="Shore J.S."/>
        </authorList>
    </citation>
    <scope>NUCLEOTIDE SEQUENCE</scope>
    <source>
        <strain evidence="3">F60SS</strain>
        <tissue evidence="3">Leaves</tissue>
    </source>
</reference>
<evidence type="ECO:0000256" key="2">
    <source>
        <dbReference type="SAM" id="MobiDB-lite"/>
    </source>
</evidence>
<evidence type="ECO:0000256" key="1">
    <source>
        <dbReference type="SAM" id="Coils"/>
    </source>
</evidence>
<reference evidence="3" key="2">
    <citation type="journal article" date="2023" name="Plants (Basel)">
        <title>Annotation of the Turnera subulata (Passifloraceae) Draft Genome Reveals the S-Locus Evolved after the Divergence of Turneroideae from Passifloroideae in a Stepwise Manner.</title>
        <authorList>
            <person name="Henning P.M."/>
            <person name="Roalson E.H."/>
            <person name="Mir W."/>
            <person name="McCubbin A.G."/>
            <person name="Shore J.S."/>
        </authorList>
    </citation>
    <scope>NUCLEOTIDE SEQUENCE</scope>
    <source>
        <strain evidence="3">F60SS</strain>
    </source>
</reference>
<keyword evidence="1" id="KW-0175">Coiled coil</keyword>
<feature type="region of interest" description="Disordered" evidence="2">
    <location>
        <begin position="65"/>
        <end position="93"/>
    </location>
</feature>
<feature type="region of interest" description="Disordered" evidence="2">
    <location>
        <begin position="1"/>
        <end position="24"/>
    </location>
</feature>
<sequence length="399" mass="44548">MGRRKKYRQDTETVDHPCEEDESQPIAAFAANSTGGREGPLIGSPYPLNAHCFPHIQVPFRPPNGRGEQTCPSSIPSSISTQSRHHQLPPVPGSHQVCYQHQPTPHLTPPVIPFWLPHPHGYQFPWPNAPMFPSFNPVEKADISCQVPAVTGGGNSTNDHKQIQNHTHQLGSTFPGFPVKATSVMSCNGSSLSSPTAALLGQVQESQSHCSPAALTTYGYFPSQLPNVPNCSESHGQSFRKDTEKMPKRLSERHQKLWDAQSAENVKLWTIIEQLQAELDDCKGRVVKLEAEVSSMKQAAEEPKVCDHNVGSDVFRQAPKRGRSLERSGASVSIQLMNLNYENKLESLHNFQVHLRPKHIFSRKLSWKRLKSSKKNANTLQLPLKKLERNLFKITSEYD</sequence>
<feature type="compositionally biased region" description="Basic and acidic residues" evidence="2">
    <location>
        <begin position="8"/>
        <end position="17"/>
    </location>
</feature>
<feature type="coiled-coil region" evidence="1">
    <location>
        <begin position="272"/>
        <end position="299"/>
    </location>
</feature>
<protein>
    <submittedName>
        <fullName evidence="3">Uncharacterized protein</fullName>
    </submittedName>
</protein>
<dbReference type="Proteomes" id="UP001141552">
    <property type="component" value="Unassembled WGS sequence"/>
</dbReference>
<dbReference type="AlphaFoldDB" id="A0A9Q0G0K4"/>
<dbReference type="EMBL" id="JAKUCV010003099">
    <property type="protein sequence ID" value="KAJ4840159.1"/>
    <property type="molecule type" value="Genomic_DNA"/>
</dbReference>
<proteinExistence type="predicted"/>
<dbReference type="OrthoDB" id="1913411at2759"/>
<name>A0A9Q0G0K4_9ROSI</name>
<comment type="caution">
    <text evidence="3">The sequence shown here is derived from an EMBL/GenBank/DDBJ whole genome shotgun (WGS) entry which is preliminary data.</text>
</comment>
<feature type="compositionally biased region" description="Low complexity" evidence="2">
    <location>
        <begin position="69"/>
        <end position="82"/>
    </location>
</feature>